<keyword evidence="4 9" id="KW-0436">Ligase</keyword>
<evidence type="ECO:0000256" key="3">
    <source>
        <dbReference type="ARBA" id="ARBA00013308"/>
    </source>
</evidence>
<dbReference type="InterPro" id="IPR012340">
    <property type="entry name" value="NA-bd_OB-fold"/>
</dbReference>
<dbReference type="InterPro" id="IPR016059">
    <property type="entry name" value="DNA_ligase_ATP-dep_CS"/>
</dbReference>
<keyword evidence="10" id="KW-1185">Reference proteome</keyword>
<evidence type="ECO:0000256" key="7">
    <source>
        <dbReference type="ARBA" id="ARBA00023204"/>
    </source>
</evidence>
<reference evidence="9 10" key="1">
    <citation type="submission" date="2017-10" db="EMBL/GenBank/DDBJ databases">
        <title>Antibacterial composition for extension of chilled fish shelf life and decreasing of risk of food-borne infections, bacteriophage strains for its preparation.</title>
        <authorList>
            <person name="Zulkarneev E.R."/>
            <person name="Aleshkin A.V."/>
            <person name="Rubalsky O.V."/>
            <person name="Kiseleva I.A."/>
            <person name="Rubalskii E.O."/>
            <person name="Lebedev S.N."/>
        </authorList>
    </citation>
    <scope>NUCLEOTIDE SEQUENCE [LARGE SCALE GENOMIC DNA]</scope>
</reference>
<keyword evidence="7" id="KW-0234">DNA repair</keyword>
<organism evidence="9 10">
    <name type="scientific">Aeromonas phage Ah1</name>
    <dbReference type="NCBI Taxonomy" id="2053701"/>
    <lineage>
        <taxon>Viruses</taxon>
        <taxon>Duplodnaviria</taxon>
        <taxon>Heunggongvirae</taxon>
        <taxon>Uroviricota</taxon>
        <taxon>Caudoviricetes</taxon>
        <taxon>Pantevenvirales</taxon>
        <taxon>Straboviridae</taxon>
        <taxon>Cinqassovirus</taxon>
        <taxon>Cinqassovirus ah1</taxon>
    </lineage>
</organism>
<dbReference type="GO" id="GO:0006260">
    <property type="term" value="P:DNA replication"/>
    <property type="evidence" value="ECO:0007669"/>
    <property type="project" value="UniProtKB-KW"/>
</dbReference>
<dbReference type="PANTHER" id="PTHR47810">
    <property type="entry name" value="DNA LIGASE"/>
    <property type="match status" value="1"/>
</dbReference>
<dbReference type="EMBL" id="MG250483">
    <property type="protein sequence ID" value="AUE22786.1"/>
    <property type="molecule type" value="Genomic_DNA"/>
</dbReference>
<dbReference type="SUPFAM" id="SSF50249">
    <property type="entry name" value="Nucleic acid-binding proteins"/>
    <property type="match status" value="1"/>
</dbReference>
<dbReference type="InterPro" id="IPR012310">
    <property type="entry name" value="DNA_ligase_ATP-dep_cent"/>
</dbReference>
<dbReference type="Gene3D" id="3.30.470.30">
    <property type="entry name" value="DNA ligase/mRNA capping enzyme"/>
    <property type="match status" value="1"/>
</dbReference>
<dbReference type="PANTHER" id="PTHR47810:SF1">
    <property type="entry name" value="DNA LIGASE B"/>
    <property type="match status" value="1"/>
</dbReference>
<dbReference type="Proteomes" id="UP000240934">
    <property type="component" value="Segment"/>
</dbReference>
<evidence type="ECO:0000256" key="1">
    <source>
        <dbReference type="ARBA" id="ARBA00001968"/>
    </source>
</evidence>
<proteinExistence type="inferred from homology"/>
<dbReference type="InterPro" id="IPR050326">
    <property type="entry name" value="NAD_dep_DNA_ligaseB"/>
</dbReference>
<evidence type="ECO:0000259" key="8">
    <source>
        <dbReference type="Pfam" id="PF01068"/>
    </source>
</evidence>
<sequence>MFVLDILKVIAAEDSTNKKQQIVEYHKNVPGLSTCFKFAYNKQINFGINKKTFPVVVDFHNKTDIIATLTFMETYLVTRALTGGTAVAELAKALSMGNAHDYEVIRRVMFRDLEIGIGATIANKVWADLCPKQPQMLAQPEDDKLSMAIINRGHAIAELKADGARCFTDIDADTDSITMYSRAGNEYMGLDKLKEAIKKSGMQNWVIDGELVYRKQKSVSTGLSALMEDDSDDFDKSEDVSDREEGNGIVNKSLKNSITVDEADCIVYQVWDIIPRDVYYGQRDCPKDFYFEKRREMLEAFVSRCDSFRVEIIEQTKVSTLADAKAVYQRYRELGYEGIILKCGLNMWKNTRSKDQVKFKEKIRVDVRVVALYPHEKDPNKVGGFTIETADGKVRCNCGSGFTDTTQVKDKKTKQWIPIPLHERDYLDREYLMSIADELIGSIWEIECNGLTRNKKNKKEVSFFLPIIKHRRIDKDEANNVEHAFDEKTIKKFFG</sequence>
<dbReference type="SUPFAM" id="SSF56091">
    <property type="entry name" value="DNA ligase/mRNA capping enzyme, catalytic domain"/>
    <property type="match status" value="1"/>
</dbReference>
<accession>A0A2H4YFR8</accession>
<dbReference type="PROSITE" id="PS00333">
    <property type="entry name" value="DNA_LIGASE_A2"/>
    <property type="match status" value="1"/>
</dbReference>
<dbReference type="Pfam" id="PF01068">
    <property type="entry name" value="DNA_ligase_A_M"/>
    <property type="match status" value="1"/>
</dbReference>
<evidence type="ECO:0000256" key="5">
    <source>
        <dbReference type="ARBA" id="ARBA00022705"/>
    </source>
</evidence>
<evidence type="ECO:0000256" key="6">
    <source>
        <dbReference type="ARBA" id="ARBA00022763"/>
    </source>
</evidence>
<dbReference type="GO" id="GO:0006310">
    <property type="term" value="P:DNA recombination"/>
    <property type="evidence" value="ECO:0007669"/>
    <property type="project" value="InterPro"/>
</dbReference>
<dbReference type="GO" id="GO:0003910">
    <property type="term" value="F:DNA ligase (ATP) activity"/>
    <property type="evidence" value="ECO:0007669"/>
    <property type="project" value="InterPro"/>
</dbReference>
<dbReference type="PROSITE" id="PS00697">
    <property type="entry name" value="DNA_LIGASE_A1"/>
    <property type="match status" value="1"/>
</dbReference>
<evidence type="ECO:0000256" key="4">
    <source>
        <dbReference type="ARBA" id="ARBA00022598"/>
    </source>
</evidence>
<feature type="domain" description="ATP-dependent DNA ligase family profile" evidence="8">
    <location>
        <begin position="135"/>
        <end position="360"/>
    </location>
</feature>
<evidence type="ECO:0000313" key="10">
    <source>
        <dbReference type="Proteomes" id="UP000240934"/>
    </source>
</evidence>
<comment type="cofactor">
    <cofactor evidence="1">
        <name>a divalent metal cation</name>
        <dbReference type="ChEBI" id="CHEBI:60240"/>
    </cofactor>
</comment>
<evidence type="ECO:0000256" key="2">
    <source>
        <dbReference type="ARBA" id="ARBA00007572"/>
    </source>
</evidence>
<dbReference type="GO" id="GO:0006281">
    <property type="term" value="P:DNA repair"/>
    <property type="evidence" value="ECO:0007669"/>
    <property type="project" value="UniProtKB-KW"/>
</dbReference>
<dbReference type="GO" id="GO:0005524">
    <property type="term" value="F:ATP binding"/>
    <property type="evidence" value="ECO:0007669"/>
    <property type="project" value="InterPro"/>
</dbReference>
<protein>
    <recommendedName>
        <fullName evidence="3">DNA ligase</fullName>
    </recommendedName>
</protein>
<comment type="similarity">
    <text evidence="2">Belongs to the ATP-dependent DNA ligase family.</text>
</comment>
<name>A0A2H4YFR8_9CAUD</name>
<gene>
    <name evidence="9" type="ORF">Ah1_00268</name>
</gene>
<evidence type="ECO:0000313" key="9">
    <source>
        <dbReference type="EMBL" id="AUE22786.1"/>
    </source>
</evidence>
<keyword evidence="5" id="KW-0235">DNA replication</keyword>
<keyword evidence="6" id="KW-0227">DNA damage</keyword>